<keyword evidence="8" id="KW-0067">ATP-binding</keyword>
<evidence type="ECO:0000256" key="6">
    <source>
        <dbReference type="ARBA" id="ARBA00022741"/>
    </source>
</evidence>
<dbReference type="InterPro" id="IPR011009">
    <property type="entry name" value="Kinase-like_dom_sf"/>
</dbReference>
<dbReference type="PANTHER" id="PTHR39573:SF1">
    <property type="entry name" value="STRESS RESPONSE KINASE A"/>
    <property type="match status" value="1"/>
</dbReference>
<dbReference type="GO" id="GO:0005524">
    <property type="term" value="F:ATP binding"/>
    <property type="evidence" value="ECO:0007669"/>
    <property type="project" value="UniProtKB-KW"/>
</dbReference>
<dbReference type="NCBIfam" id="NF008738">
    <property type="entry name" value="PRK11768.1"/>
    <property type="match status" value="1"/>
</dbReference>
<keyword evidence="5" id="KW-0479">Metal-binding</keyword>
<dbReference type="EMBL" id="UOFA01000203">
    <property type="protein sequence ID" value="VAW45556.1"/>
    <property type="molecule type" value="Genomic_DNA"/>
</dbReference>
<keyword evidence="1" id="KW-0963">Cytoplasm</keyword>
<protein>
    <submittedName>
        <fullName evidence="13">YihE protein, required for LPS synthesis</fullName>
    </submittedName>
</protein>
<evidence type="ECO:0000256" key="3">
    <source>
        <dbReference type="ARBA" id="ARBA00022553"/>
    </source>
</evidence>
<dbReference type="AlphaFoldDB" id="A0A3B1ASG6"/>
<evidence type="ECO:0000256" key="9">
    <source>
        <dbReference type="ARBA" id="ARBA00022842"/>
    </source>
</evidence>
<evidence type="ECO:0000256" key="4">
    <source>
        <dbReference type="ARBA" id="ARBA00022679"/>
    </source>
</evidence>
<dbReference type="GO" id="GO:0046872">
    <property type="term" value="F:metal ion binding"/>
    <property type="evidence" value="ECO:0007669"/>
    <property type="project" value="UniProtKB-KW"/>
</dbReference>
<evidence type="ECO:0000256" key="5">
    <source>
        <dbReference type="ARBA" id="ARBA00022723"/>
    </source>
</evidence>
<dbReference type="GO" id="GO:0005737">
    <property type="term" value="C:cytoplasm"/>
    <property type="evidence" value="ECO:0007669"/>
    <property type="project" value="TreeGrafter"/>
</dbReference>
<organism evidence="13">
    <name type="scientific">hydrothermal vent metagenome</name>
    <dbReference type="NCBI Taxonomy" id="652676"/>
    <lineage>
        <taxon>unclassified sequences</taxon>
        <taxon>metagenomes</taxon>
        <taxon>ecological metagenomes</taxon>
    </lineage>
</organism>
<feature type="domain" description="Aminoglycoside phosphotransferase" evidence="11">
    <location>
        <begin position="34"/>
        <end position="254"/>
    </location>
</feature>
<dbReference type="InterPro" id="IPR032882">
    <property type="entry name" value="SrkA/RdoA"/>
</dbReference>
<evidence type="ECO:0000259" key="11">
    <source>
        <dbReference type="Pfam" id="PF01636"/>
    </source>
</evidence>
<dbReference type="PANTHER" id="PTHR39573">
    <property type="entry name" value="STRESS RESPONSE KINASE A"/>
    <property type="match status" value="1"/>
</dbReference>
<keyword evidence="6" id="KW-0547">Nucleotide-binding</keyword>
<reference evidence="13" key="1">
    <citation type="submission" date="2018-06" db="EMBL/GenBank/DDBJ databases">
        <authorList>
            <person name="Zhirakovskaya E."/>
        </authorList>
    </citation>
    <scope>NUCLEOTIDE SEQUENCE</scope>
</reference>
<dbReference type="Gene3D" id="1.20.1270.170">
    <property type="match status" value="1"/>
</dbReference>
<accession>A0A3B1ASG6</accession>
<dbReference type="Gene3D" id="3.30.200.70">
    <property type="match status" value="1"/>
</dbReference>
<keyword evidence="10" id="KW-0346">Stress response</keyword>
<proteinExistence type="inferred from homology"/>
<dbReference type="HAMAP" id="MF_01497">
    <property type="entry name" value="SrkA_kinase"/>
    <property type="match status" value="1"/>
</dbReference>
<keyword evidence="4" id="KW-0808">Transferase</keyword>
<sequence>MNQPSHHPFDRLTPDTILDALEAQGFEVDGCVTALNSYENRVYQIGIDQGQPLIVKFYRPDRWNQAQIQEEHDFCFAVEAHDIPVVIPLKNSTGDSIYQFEGFDFTVFPRKGGYAPELDYQDNLAIMGRTLARLHNVGAQQPFKHRPTLNAQTFGQDCIDFVAQNFIPFEHKSAYLAVAENIMAVVTEKLQTAKNIRVHGDLHIGNILLRDDIPNLVDFDDSRSAPAIQDIWMLLSGDDQEQQIQLQKIIGAYSEFRDFPYSELVMIESLRTLRMIHHTAWLARRWEDPAFPPAFPWFDTHQFWAQHVSDLHQQLNELEVNQNQ</sequence>
<evidence type="ECO:0000256" key="7">
    <source>
        <dbReference type="ARBA" id="ARBA00022777"/>
    </source>
</evidence>
<evidence type="ECO:0000313" key="13">
    <source>
        <dbReference type="EMBL" id="VAX04671.1"/>
    </source>
</evidence>
<evidence type="ECO:0000256" key="2">
    <source>
        <dbReference type="ARBA" id="ARBA00022527"/>
    </source>
</evidence>
<dbReference type="InterPro" id="IPR002575">
    <property type="entry name" value="Aminoglycoside_PTrfase"/>
</dbReference>
<keyword evidence="7" id="KW-0418">Kinase</keyword>
<evidence type="ECO:0000256" key="10">
    <source>
        <dbReference type="ARBA" id="ARBA00023016"/>
    </source>
</evidence>
<keyword evidence="2" id="KW-0723">Serine/threonine-protein kinase</keyword>
<keyword evidence="3" id="KW-0597">Phosphoprotein</keyword>
<dbReference type="SUPFAM" id="SSF56112">
    <property type="entry name" value="Protein kinase-like (PK-like)"/>
    <property type="match status" value="1"/>
</dbReference>
<keyword evidence="9" id="KW-0460">Magnesium</keyword>
<gene>
    <name evidence="13" type="ORF">MNBD_ALPHA03-2090</name>
    <name evidence="12" type="ORF">MNBD_GAMMA02-352</name>
</gene>
<dbReference type="EMBL" id="UOFW01000102">
    <property type="protein sequence ID" value="VAX04671.1"/>
    <property type="molecule type" value="Genomic_DNA"/>
</dbReference>
<evidence type="ECO:0000313" key="12">
    <source>
        <dbReference type="EMBL" id="VAW45556.1"/>
    </source>
</evidence>
<dbReference type="Pfam" id="PF01636">
    <property type="entry name" value="APH"/>
    <property type="match status" value="1"/>
</dbReference>
<evidence type="ECO:0000256" key="1">
    <source>
        <dbReference type="ARBA" id="ARBA00022490"/>
    </source>
</evidence>
<dbReference type="GO" id="GO:0004674">
    <property type="term" value="F:protein serine/threonine kinase activity"/>
    <property type="evidence" value="ECO:0007669"/>
    <property type="project" value="UniProtKB-KW"/>
</dbReference>
<evidence type="ECO:0000256" key="8">
    <source>
        <dbReference type="ARBA" id="ARBA00022840"/>
    </source>
</evidence>
<name>A0A3B1ASG6_9ZZZZ</name>
<dbReference type="Gene3D" id="1.10.510.10">
    <property type="entry name" value="Transferase(Phosphotransferase) domain 1"/>
    <property type="match status" value="1"/>
</dbReference>